<name>A0A2Z7CRM5_9LAMI</name>
<gene>
    <name evidence="2" type="ORF">F511_30102</name>
</gene>
<sequence length="196" mass="22040">MMTSAVMSAISRELQCNQQLILGVSNGKTMSFGLLDTTAFCLRAKIQQMLFVMEITSRKLQYIQSRATTRKLQCTQSQATVFCLSSRRKSWCRKSRRSEELQPGAKNPVDKESNAKKQRNNQSQSKTQPVEDDVPVASYSAHSHRLQCFAYPVAGNPGVGKADVVKSCNQAQRIQSTKNPTQRNRGITSRSRRHNQ</sequence>
<feature type="region of interest" description="Disordered" evidence="1">
    <location>
        <begin position="170"/>
        <end position="196"/>
    </location>
</feature>
<dbReference type="Proteomes" id="UP000250235">
    <property type="component" value="Unassembled WGS sequence"/>
</dbReference>
<keyword evidence="3" id="KW-1185">Reference proteome</keyword>
<dbReference type="EMBL" id="KQ993045">
    <property type="protein sequence ID" value="KZV49433.1"/>
    <property type="molecule type" value="Genomic_DNA"/>
</dbReference>
<evidence type="ECO:0000313" key="3">
    <source>
        <dbReference type="Proteomes" id="UP000250235"/>
    </source>
</evidence>
<feature type="region of interest" description="Disordered" evidence="1">
    <location>
        <begin position="94"/>
        <end position="132"/>
    </location>
</feature>
<dbReference type="AlphaFoldDB" id="A0A2Z7CRM5"/>
<evidence type="ECO:0000256" key="1">
    <source>
        <dbReference type="SAM" id="MobiDB-lite"/>
    </source>
</evidence>
<evidence type="ECO:0000313" key="2">
    <source>
        <dbReference type="EMBL" id="KZV49433.1"/>
    </source>
</evidence>
<accession>A0A2Z7CRM5</accession>
<protein>
    <submittedName>
        <fullName evidence="2">Uncharacterized protein</fullName>
    </submittedName>
</protein>
<proteinExistence type="predicted"/>
<organism evidence="2 3">
    <name type="scientific">Dorcoceras hygrometricum</name>
    <dbReference type="NCBI Taxonomy" id="472368"/>
    <lineage>
        <taxon>Eukaryota</taxon>
        <taxon>Viridiplantae</taxon>
        <taxon>Streptophyta</taxon>
        <taxon>Embryophyta</taxon>
        <taxon>Tracheophyta</taxon>
        <taxon>Spermatophyta</taxon>
        <taxon>Magnoliopsida</taxon>
        <taxon>eudicotyledons</taxon>
        <taxon>Gunneridae</taxon>
        <taxon>Pentapetalae</taxon>
        <taxon>asterids</taxon>
        <taxon>lamiids</taxon>
        <taxon>Lamiales</taxon>
        <taxon>Gesneriaceae</taxon>
        <taxon>Didymocarpoideae</taxon>
        <taxon>Trichosporeae</taxon>
        <taxon>Loxocarpinae</taxon>
        <taxon>Dorcoceras</taxon>
    </lineage>
</organism>
<feature type="compositionally biased region" description="Polar residues" evidence="1">
    <location>
        <begin position="170"/>
        <end position="189"/>
    </location>
</feature>
<reference evidence="2 3" key="1">
    <citation type="journal article" date="2015" name="Proc. Natl. Acad. Sci. U.S.A.">
        <title>The resurrection genome of Boea hygrometrica: A blueprint for survival of dehydration.</title>
        <authorList>
            <person name="Xiao L."/>
            <person name="Yang G."/>
            <person name="Zhang L."/>
            <person name="Yang X."/>
            <person name="Zhao S."/>
            <person name="Ji Z."/>
            <person name="Zhou Q."/>
            <person name="Hu M."/>
            <person name="Wang Y."/>
            <person name="Chen M."/>
            <person name="Xu Y."/>
            <person name="Jin H."/>
            <person name="Xiao X."/>
            <person name="Hu G."/>
            <person name="Bao F."/>
            <person name="Hu Y."/>
            <person name="Wan P."/>
            <person name="Li L."/>
            <person name="Deng X."/>
            <person name="Kuang T."/>
            <person name="Xiang C."/>
            <person name="Zhu J.K."/>
            <person name="Oliver M.J."/>
            <person name="He Y."/>
        </authorList>
    </citation>
    <scope>NUCLEOTIDE SEQUENCE [LARGE SCALE GENOMIC DNA]</scope>
    <source>
        <strain evidence="3">cv. XS01</strain>
    </source>
</reference>